<evidence type="ECO:0000313" key="7">
    <source>
        <dbReference type="EMBL" id="EGG10099.1"/>
    </source>
</evidence>
<dbReference type="GeneID" id="18921986"/>
<evidence type="ECO:0000256" key="2">
    <source>
        <dbReference type="ARBA" id="ARBA00023002"/>
    </source>
</evidence>
<reference evidence="8" key="1">
    <citation type="journal article" date="2011" name="Proc. Natl. Acad. Sci. U.S.A.">
        <title>Obligate biotrophy features unraveled by the genomic analysis of rust fungi.</title>
        <authorList>
            <person name="Duplessis S."/>
            <person name="Cuomo C.A."/>
            <person name="Lin Y.-C."/>
            <person name="Aerts A."/>
            <person name="Tisserant E."/>
            <person name="Veneault-Fourrey C."/>
            <person name="Joly D.L."/>
            <person name="Hacquard S."/>
            <person name="Amselem J."/>
            <person name="Cantarel B.L."/>
            <person name="Chiu R."/>
            <person name="Coutinho P.M."/>
            <person name="Feau N."/>
            <person name="Field M."/>
            <person name="Frey P."/>
            <person name="Gelhaye E."/>
            <person name="Goldberg J."/>
            <person name="Grabherr M.G."/>
            <person name="Kodira C.D."/>
            <person name="Kohler A."/>
            <person name="Kuees U."/>
            <person name="Lindquist E.A."/>
            <person name="Lucas S.M."/>
            <person name="Mago R."/>
            <person name="Mauceli E."/>
            <person name="Morin E."/>
            <person name="Murat C."/>
            <person name="Pangilinan J.L."/>
            <person name="Park R."/>
            <person name="Pearson M."/>
            <person name="Quesneville H."/>
            <person name="Rouhier N."/>
            <person name="Sakthikumar S."/>
            <person name="Salamov A.A."/>
            <person name="Schmutz J."/>
            <person name="Selles B."/>
            <person name="Shapiro H."/>
            <person name="Tanguay P."/>
            <person name="Tuskan G.A."/>
            <person name="Henrissat B."/>
            <person name="Van de Peer Y."/>
            <person name="Rouze P."/>
            <person name="Ellis J.G."/>
            <person name="Dodds P.N."/>
            <person name="Schein J.E."/>
            <person name="Zhong S."/>
            <person name="Hamelin R.C."/>
            <person name="Grigoriev I.V."/>
            <person name="Szabo L.J."/>
            <person name="Martin F."/>
        </authorList>
    </citation>
    <scope>NUCLEOTIDE SEQUENCE [LARGE SCALE GENOMIC DNA]</scope>
    <source>
        <strain evidence="8">98AG31 / pathotype 3-4-7</strain>
    </source>
</reference>
<dbReference type="Proteomes" id="UP000001072">
    <property type="component" value="Unassembled WGS sequence"/>
</dbReference>
<dbReference type="Gene3D" id="3.20.20.100">
    <property type="entry name" value="NADP-dependent oxidoreductase domain"/>
    <property type="match status" value="1"/>
</dbReference>
<dbReference type="PROSITE" id="PS00063">
    <property type="entry name" value="ALDOKETO_REDUCTASE_3"/>
    <property type="match status" value="1"/>
</dbReference>
<evidence type="ECO:0000256" key="5">
    <source>
        <dbReference type="PIRSR" id="PIRSR000097-3"/>
    </source>
</evidence>
<dbReference type="CDD" id="cd19071">
    <property type="entry name" value="AKR_AKR1-5-like"/>
    <property type="match status" value="1"/>
</dbReference>
<dbReference type="InterPro" id="IPR020471">
    <property type="entry name" value="AKR"/>
</dbReference>
<feature type="domain" description="NADP-dependent oxidoreductase" evidence="6">
    <location>
        <begin position="33"/>
        <end position="266"/>
    </location>
</feature>
<evidence type="ECO:0000313" key="8">
    <source>
        <dbReference type="Proteomes" id="UP000001072"/>
    </source>
</evidence>
<feature type="site" description="Lowers pKa of active site Tyr" evidence="5">
    <location>
        <position position="80"/>
    </location>
</feature>
<sequence>MSTPASLSLKSLIELNSGKSMPMLGLGVYKSGDAKASCKTAFEGGYRHIDSARMYHNEADVIEAAKSSRIERSELFLTTKILGRDHGYEKCSKAIQDSIESSKADYWDLILLHDPTSGSQKRLEAYRALAEAQKGGLVKSIGVSNFGVAHLRELEASNKGPTPAINQVELHPWCQQKEIVDYCRSKNIVIQAYCPLVRGEKMTDSTLTKIAERLKKTPAQVLIRWSLQHGFVPLPKSDKSHRIIENSEVFDFELDAEAMDQLDSLDQGDKGAISWNPIYVD</sequence>
<evidence type="ECO:0000256" key="3">
    <source>
        <dbReference type="PIRSR" id="PIRSR000097-1"/>
    </source>
</evidence>
<protein>
    <recommendedName>
        <fullName evidence="6">NADP-dependent oxidoreductase domain-containing protein</fullName>
    </recommendedName>
</protein>
<dbReference type="EMBL" id="GL883095">
    <property type="protein sequence ID" value="EGG10099.1"/>
    <property type="molecule type" value="Genomic_DNA"/>
</dbReference>
<evidence type="ECO:0000256" key="1">
    <source>
        <dbReference type="ARBA" id="ARBA00007905"/>
    </source>
</evidence>
<dbReference type="PIRSF" id="PIRSF000097">
    <property type="entry name" value="AKR"/>
    <property type="match status" value="1"/>
</dbReference>
<gene>
    <name evidence="7" type="ORF">MELLADRAFT_103477</name>
</gene>
<dbReference type="FunFam" id="3.20.20.100:FF:000015">
    <property type="entry name" value="Oxidoreductase, aldo/keto reductase family"/>
    <property type="match status" value="1"/>
</dbReference>
<evidence type="ECO:0000256" key="4">
    <source>
        <dbReference type="PIRSR" id="PIRSR000097-2"/>
    </source>
</evidence>
<dbReference type="InterPro" id="IPR036812">
    <property type="entry name" value="NAD(P)_OxRdtase_dom_sf"/>
</dbReference>
<organism evidence="8">
    <name type="scientific">Melampsora larici-populina (strain 98AG31 / pathotype 3-4-7)</name>
    <name type="common">Poplar leaf rust fungus</name>
    <dbReference type="NCBI Taxonomy" id="747676"/>
    <lineage>
        <taxon>Eukaryota</taxon>
        <taxon>Fungi</taxon>
        <taxon>Dikarya</taxon>
        <taxon>Basidiomycota</taxon>
        <taxon>Pucciniomycotina</taxon>
        <taxon>Pucciniomycetes</taxon>
        <taxon>Pucciniales</taxon>
        <taxon>Melampsoraceae</taxon>
        <taxon>Melampsora</taxon>
    </lineage>
</organism>
<dbReference type="HOGENOM" id="CLU_023205_0_1_1"/>
<dbReference type="RefSeq" id="XP_007406400.1">
    <property type="nucleotide sequence ID" value="XM_007406338.1"/>
</dbReference>
<evidence type="ECO:0000259" key="6">
    <source>
        <dbReference type="Pfam" id="PF00248"/>
    </source>
</evidence>
<accession>F4RB55</accession>
<dbReference type="eggNOG" id="KOG1577">
    <property type="taxonomic scope" value="Eukaryota"/>
</dbReference>
<dbReference type="GO" id="GO:0016491">
    <property type="term" value="F:oxidoreductase activity"/>
    <property type="evidence" value="ECO:0007669"/>
    <property type="project" value="UniProtKB-KW"/>
</dbReference>
<dbReference type="PRINTS" id="PR00069">
    <property type="entry name" value="ALDKETRDTASE"/>
</dbReference>
<dbReference type="SUPFAM" id="SSF51430">
    <property type="entry name" value="NAD(P)-linked oxidoreductase"/>
    <property type="match status" value="1"/>
</dbReference>
<dbReference type="InterPro" id="IPR018170">
    <property type="entry name" value="Aldo/ket_reductase_CS"/>
</dbReference>
<feature type="active site" description="Proton donor" evidence="3">
    <location>
        <position position="55"/>
    </location>
</feature>
<dbReference type="PANTHER" id="PTHR43827:SF13">
    <property type="entry name" value="ALDO_KETO REDUCTASE FAMILY PROTEIN"/>
    <property type="match status" value="1"/>
</dbReference>
<dbReference type="STRING" id="747676.F4RB55"/>
<comment type="similarity">
    <text evidence="1">Belongs to the aldo/keto reductase family.</text>
</comment>
<proteinExistence type="inferred from homology"/>
<dbReference type="PROSITE" id="PS00062">
    <property type="entry name" value="ALDOKETO_REDUCTASE_2"/>
    <property type="match status" value="1"/>
</dbReference>
<dbReference type="VEuPathDB" id="FungiDB:MELLADRAFT_103477"/>
<keyword evidence="2" id="KW-0560">Oxidoreductase</keyword>
<dbReference type="OrthoDB" id="416253at2759"/>
<dbReference type="KEGG" id="mlr:MELLADRAFT_103477"/>
<feature type="binding site" evidence="4">
    <location>
        <position position="113"/>
    </location>
    <ligand>
        <name>substrate</name>
    </ligand>
</feature>
<dbReference type="InParanoid" id="F4RB55"/>
<keyword evidence="8" id="KW-1185">Reference proteome</keyword>
<dbReference type="Pfam" id="PF00248">
    <property type="entry name" value="Aldo_ket_red"/>
    <property type="match status" value="1"/>
</dbReference>
<name>F4RB55_MELLP</name>
<dbReference type="PANTHER" id="PTHR43827">
    <property type="entry name" value="2,5-DIKETO-D-GLUCONIC ACID REDUCTASE"/>
    <property type="match status" value="1"/>
</dbReference>
<dbReference type="FunCoup" id="F4RB55">
    <property type="interactions" value="259"/>
</dbReference>
<dbReference type="AlphaFoldDB" id="F4RB55"/>
<dbReference type="InterPro" id="IPR023210">
    <property type="entry name" value="NADP_OxRdtase_dom"/>
</dbReference>